<evidence type="ECO:0000256" key="12">
    <source>
        <dbReference type="ARBA" id="ARBA00023242"/>
    </source>
</evidence>
<keyword evidence="9" id="KW-0496">Mitochondrion</keyword>
<evidence type="ECO:0000256" key="6">
    <source>
        <dbReference type="ARBA" id="ARBA00022787"/>
    </source>
</evidence>
<keyword evidence="10" id="KW-0472">Membrane</keyword>
<keyword evidence="5" id="KW-0812">Transmembrane</keyword>
<sequence length="220" mass="23651">MTHNTSKQEPARTHTNARTHTAASPPSSDLFSAAAGGNSTQTDADTFPLTSAGGIDKDRNLGDSPAHSKMANRNKDVEEEIYDKVVDLTEYAKRQRWWNRLFGKNSGPVAEKYSVATQIAIGGVSGWCAGYLFQKVGKVAATAVGGGLLLLQIANNSGYIQVDWKRVEKDVNKAKKQLKKGTDQAVPELNTFMEKSTEFVKKNIGVTGGFVGGFLLGLAS</sequence>
<keyword evidence="12" id="KW-0539">Nucleus</keyword>
<feature type="compositionally biased region" description="Low complexity" evidence="16">
    <location>
        <begin position="13"/>
        <end position="23"/>
    </location>
</feature>
<keyword evidence="11" id="KW-0804">Transcription</keyword>
<evidence type="ECO:0000256" key="2">
    <source>
        <dbReference type="ARBA" id="ARBA00004374"/>
    </source>
</evidence>
<comment type="subcellular location">
    <subcellularLocation>
        <location evidence="2">Mitochondrion outer membrane</location>
        <topology evidence="2">Multi-pass membrane protein</topology>
    </subcellularLocation>
    <subcellularLocation>
        <location evidence="1">Nucleus</location>
    </subcellularLocation>
</comment>
<comment type="function">
    <text evidence="15">Binds directly and specifically 1,2-Diacyl-sn-glycero-3-phospho-(1'-myo-inositol-3',4',5'-bisphosphate) (PIP3) leading to the recruitment of PIP3 to mitochondria and may play a role in the regulation of the platelet activation via AKT/GSK3B/cGMP signaling pathways. May act as transcription factor that regulates SREBP1 (isoform SREBP-1C) expression in order to modulate triglyceride (TG) homeostasis in hepatocytes.</text>
</comment>
<dbReference type="PANTHER" id="PTHR21346">
    <property type="entry name" value="FUN14 DOMAIN CONTAINING"/>
    <property type="match status" value="1"/>
</dbReference>
<accession>A0A3B5PWA6</accession>
<dbReference type="PANTHER" id="PTHR21346:SF5">
    <property type="entry name" value="FUN14 DOMAIN-CONTAINING PROTEIN 2"/>
    <property type="match status" value="1"/>
</dbReference>
<evidence type="ECO:0000256" key="11">
    <source>
        <dbReference type="ARBA" id="ARBA00023163"/>
    </source>
</evidence>
<dbReference type="InterPro" id="IPR007014">
    <property type="entry name" value="FUN14"/>
</dbReference>
<evidence type="ECO:0000256" key="8">
    <source>
        <dbReference type="ARBA" id="ARBA00023015"/>
    </source>
</evidence>
<dbReference type="STRING" id="8083.ENSXMAP00000023175"/>
<dbReference type="Proteomes" id="UP000002852">
    <property type="component" value="Unassembled WGS sequence"/>
</dbReference>
<dbReference type="GO" id="GO:0005741">
    <property type="term" value="C:mitochondrial outer membrane"/>
    <property type="evidence" value="ECO:0007669"/>
    <property type="project" value="UniProtKB-SubCell"/>
</dbReference>
<evidence type="ECO:0000256" key="14">
    <source>
        <dbReference type="ARBA" id="ARBA00041722"/>
    </source>
</evidence>
<reference evidence="18" key="1">
    <citation type="submission" date="2012-01" db="EMBL/GenBank/DDBJ databases">
        <authorList>
            <person name="Walter R."/>
            <person name="Schartl M."/>
            <person name="Warren W."/>
        </authorList>
    </citation>
    <scope>NUCLEOTIDE SEQUENCE [LARGE SCALE GENOMIC DNA]</scope>
    <source>
        <strain evidence="18">JP 163 A</strain>
    </source>
</reference>
<evidence type="ECO:0000256" key="13">
    <source>
        <dbReference type="ARBA" id="ARBA00039376"/>
    </source>
</evidence>
<dbReference type="OMA" id="QEPARTH"/>
<dbReference type="GO" id="GO:0005634">
    <property type="term" value="C:nucleus"/>
    <property type="evidence" value="ECO:0007669"/>
    <property type="project" value="UniProtKB-SubCell"/>
</dbReference>
<evidence type="ECO:0000256" key="16">
    <source>
        <dbReference type="SAM" id="MobiDB-lite"/>
    </source>
</evidence>
<comment type="similarity">
    <text evidence="3">Belongs to the FUN14 family.</text>
</comment>
<reference evidence="17" key="4">
    <citation type="submission" date="2025-09" db="UniProtKB">
        <authorList>
            <consortium name="Ensembl"/>
        </authorList>
    </citation>
    <scope>IDENTIFICATION</scope>
    <source>
        <strain evidence="17">JP 163 A</strain>
    </source>
</reference>
<reference evidence="18" key="2">
    <citation type="journal article" date="2013" name="Nat. Genet.">
        <title>The genome of the platyfish, Xiphophorus maculatus, provides insights into evolutionary adaptation and several complex traits.</title>
        <authorList>
            <person name="Schartl M."/>
            <person name="Walter R.B."/>
            <person name="Shen Y."/>
            <person name="Garcia T."/>
            <person name="Catchen J."/>
            <person name="Amores A."/>
            <person name="Braasch I."/>
            <person name="Chalopin D."/>
            <person name="Volff J.N."/>
            <person name="Lesch K.P."/>
            <person name="Bisazza A."/>
            <person name="Minx P."/>
            <person name="Hillier L."/>
            <person name="Wilson R.K."/>
            <person name="Fuerstenberg S."/>
            <person name="Boore J."/>
            <person name="Searle S."/>
            <person name="Postlethwait J.H."/>
            <person name="Warren W.C."/>
        </authorList>
    </citation>
    <scope>NUCLEOTIDE SEQUENCE [LARGE SCALE GENOMIC DNA]</scope>
    <source>
        <strain evidence="18">JP 163 A</strain>
    </source>
</reference>
<proteinExistence type="inferred from homology"/>
<evidence type="ECO:0000313" key="18">
    <source>
        <dbReference type="Proteomes" id="UP000002852"/>
    </source>
</evidence>
<evidence type="ECO:0000256" key="7">
    <source>
        <dbReference type="ARBA" id="ARBA00022989"/>
    </source>
</evidence>
<keyword evidence="7" id="KW-1133">Transmembrane helix</keyword>
<keyword evidence="6" id="KW-1000">Mitochondrion outer membrane</keyword>
<dbReference type="Pfam" id="PF04930">
    <property type="entry name" value="FUN14"/>
    <property type="match status" value="1"/>
</dbReference>
<organism evidence="17 18">
    <name type="scientific">Xiphophorus maculatus</name>
    <name type="common">Southern platyfish</name>
    <name type="synonym">Platypoecilus maculatus</name>
    <dbReference type="NCBI Taxonomy" id="8083"/>
    <lineage>
        <taxon>Eukaryota</taxon>
        <taxon>Metazoa</taxon>
        <taxon>Chordata</taxon>
        <taxon>Craniata</taxon>
        <taxon>Vertebrata</taxon>
        <taxon>Euteleostomi</taxon>
        <taxon>Actinopterygii</taxon>
        <taxon>Neopterygii</taxon>
        <taxon>Teleostei</taxon>
        <taxon>Neoteleostei</taxon>
        <taxon>Acanthomorphata</taxon>
        <taxon>Ovalentaria</taxon>
        <taxon>Atherinomorphae</taxon>
        <taxon>Cyprinodontiformes</taxon>
        <taxon>Poeciliidae</taxon>
        <taxon>Poeciliinae</taxon>
        <taxon>Xiphophorus</taxon>
    </lineage>
</organism>
<keyword evidence="4" id="KW-0597">Phosphoprotein</keyword>
<evidence type="ECO:0000256" key="9">
    <source>
        <dbReference type="ARBA" id="ARBA00023128"/>
    </source>
</evidence>
<name>A0A3B5PWA6_XIPMA</name>
<evidence type="ECO:0000256" key="5">
    <source>
        <dbReference type="ARBA" id="ARBA00022692"/>
    </source>
</evidence>
<evidence type="ECO:0000256" key="4">
    <source>
        <dbReference type="ARBA" id="ARBA00022553"/>
    </source>
</evidence>
<keyword evidence="18" id="KW-1185">Reference proteome</keyword>
<evidence type="ECO:0000256" key="10">
    <source>
        <dbReference type="ARBA" id="ARBA00023136"/>
    </source>
</evidence>
<dbReference type="InParanoid" id="A0A3B5PWA6"/>
<dbReference type="GO" id="GO:0000422">
    <property type="term" value="P:autophagy of mitochondrion"/>
    <property type="evidence" value="ECO:0007669"/>
    <property type="project" value="TreeGrafter"/>
</dbReference>
<evidence type="ECO:0000256" key="3">
    <source>
        <dbReference type="ARBA" id="ARBA00009160"/>
    </source>
</evidence>
<evidence type="ECO:0000256" key="15">
    <source>
        <dbReference type="ARBA" id="ARBA00045668"/>
    </source>
</evidence>
<evidence type="ECO:0000256" key="1">
    <source>
        <dbReference type="ARBA" id="ARBA00004123"/>
    </source>
</evidence>
<dbReference type="AlphaFoldDB" id="A0A3B5PWA6"/>
<dbReference type="GeneTree" id="ENSGT00940000154517"/>
<protein>
    <recommendedName>
        <fullName evidence="13">FUN14 domain-containing protein 2</fullName>
    </recommendedName>
    <alternativeName>
        <fullName evidence="14">Hepatitis C virus core-binding protein 6</fullName>
    </alternativeName>
</protein>
<feature type="region of interest" description="Disordered" evidence="16">
    <location>
        <begin position="1"/>
        <end position="72"/>
    </location>
</feature>
<evidence type="ECO:0000313" key="17">
    <source>
        <dbReference type="Ensembl" id="ENSXMAP00000023175.1"/>
    </source>
</evidence>
<reference evidence="17" key="3">
    <citation type="submission" date="2025-08" db="UniProtKB">
        <authorList>
            <consortium name="Ensembl"/>
        </authorList>
    </citation>
    <scope>IDENTIFICATION</scope>
    <source>
        <strain evidence="17">JP 163 A</strain>
    </source>
</reference>
<dbReference type="Ensembl" id="ENSXMAT00000028644.1">
    <property type="protein sequence ID" value="ENSXMAP00000023175.1"/>
    <property type="gene ID" value="ENSXMAG00000006986.2"/>
</dbReference>
<keyword evidence="8" id="KW-0805">Transcription regulation</keyword>